<evidence type="ECO:0000313" key="3">
    <source>
        <dbReference type="Proteomes" id="UP001449582"/>
    </source>
</evidence>
<dbReference type="PANTHER" id="PTHR33434">
    <property type="entry name" value="DEGV DOMAIN-CONTAINING PROTEIN DR_1986-RELATED"/>
    <property type="match status" value="1"/>
</dbReference>
<dbReference type="InterPro" id="IPR004007">
    <property type="entry name" value="DhaL_dom"/>
</dbReference>
<dbReference type="GO" id="GO:0016301">
    <property type="term" value="F:kinase activity"/>
    <property type="evidence" value="ECO:0007669"/>
    <property type="project" value="UniProtKB-KW"/>
</dbReference>
<dbReference type="InterPro" id="IPR048394">
    <property type="entry name" value="FakA-like_M"/>
</dbReference>
<dbReference type="InterPro" id="IPR019986">
    <property type="entry name" value="YloV-like"/>
</dbReference>
<dbReference type="InterPro" id="IPR033470">
    <property type="entry name" value="FakA-like_C"/>
</dbReference>
<proteinExistence type="predicted"/>
<keyword evidence="2" id="KW-0808">Transferase</keyword>
<feature type="domain" description="DhaL" evidence="1">
    <location>
        <begin position="5"/>
        <end position="199"/>
    </location>
</feature>
<dbReference type="InterPro" id="IPR036117">
    <property type="entry name" value="DhaL_dom_sf"/>
</dbReference>
<sequence length="578" mass="64229">MITLQQFIDMINGGAKVLDIEYDYINDLNVFPVPDGDTGSNMKTTVNGAIEAVSNAKITDFKHLADVFARGLLMNARGNSGVIFSQIIRGFVSNFTPSMKEITPAILKESLQLAKDKAYNAVANPIEGTILTVIRCMAENANSEENETVEDNITLMQRVVEAGNIALDNTPNMLKELKEVGVVDSGGYGLMCFFKGMLAVLENNLNEVVKKCQEHVKDKSVNLDDDSFKFFDNTREEEGFGYCSEIIMTIGSNINPNLETKKAPFVLEAFRKELSRIGNSLVCVQDGDLVKVHVHTMKPYRLLQIGQKYGEFEKVKFENMTNQYYAKQEKFASQTDTAKKVKPVVSAAKVKKLKEGISLIATVPTKKIARLYKNNYGLSTTITTEENAPSIQDFIDALYKAECKSAFIVTDDSNLVMAATEAANQVAKDIMVKVLPAKNTFESLVIVTTFDKDASYKTNYKDMTKILKKTISGVVSTSIRDVNYSHIQVKTGEKIGIVDKKIMVSDTNELKVLKDTLDILIKKAKGSDNLDICYLIYGANASLSTIRQFEKYASENYGLYCEVQNGGQKVYDYYLGVQ</sequence>
<dbReference type="SMART" id="SM01121">
    <property type="entry name" value="Dak1_2"/>
    <property type="match status" value="1"/>
</dbReference>
<reference evidence="2" key="1">
    <citation type="submission" date="2024-02" db="EMBL/GenBank/DDBJ databases">
        <title>Draft genome sequence of new strains in genus Ureaplasma.</title>
        <authorList>
            <person name="Nakajima Y."/>
            <person name="Segawa T."/>
        </authorList>
    </citation>
    <scope>NUCLEOTIDE SEQUENCE [LARGE SCALE GENOMIC DNA]</scope>
    <source>
        <strain evidence="2">OM1</strain>
    </source>
</reference>
<gene>
    <name evidence="2" type="primary">fakA</name>
    <name evidence="2" type="ORF">UREOM_4600</name>
</gene>
<dbReference type="PROSITE" id="PS51480">
    <property type="entry name" value="DHAL"/>
    <property type="match status" value="1"/>
</dbReference>
<dbReference type="NCBIfam" id="TIGR03599">
    <property type="entry name" value="YloV"/>
    <property type="match status" value="1"/>
</dbReference>
<dbReference type="Pfam" id="PF21645">
    <property type="entry name" value="FakA-like_M"/>
    <property type="match status" value="1"/>
</dbReference>
<accession>A0ABP9UDD9</accession>
<dbReference type="Gene3D" id="1.25.40.340">
    <property type="match status" value="1"/>
</dbReference>
<keyword evidence="2" id="KW-0418">Kinase</keyword>
<dbReference type="Proteomes" id="UP001449582">
    <property type="component" value="Unassembled WGS sequence"/>
</dbReference>
<keyword evidence="3" id="KW-1185">Reference proteome</keyword>
<dbReference type="InterPro" id="IPR050270">
    <property type="entry name" value="DegV_domain_contain"/>
</dbReference>
<protein>
    <submittedName>
        <fullName evidence="2">Fatty acid kinase catalytic subunit FakA</fullName>
    </submittedName>
</protein>
<dbReference type="SMART" id="SM01120">
    <property type="entry name" value="Dak2"/>
    <property type="match status" value="1"/>
</dbReference>
<dbReference type="Pfam" id="PF02734">
    <property type="entry name" value="Dak2"/>
    <property type="match status" value="1"/>
</dbReference>
<dbReference type="Pfam" id="PF13684">
    <property type="entry name" value="FakA-like_C"/>
    <property type="match status" value="1"/>
</dbReference>
<evidence type="ECO:0000259" key="1">
    <source>
        <dbReference type="PROSITE" id="PS51480"/>
    </source>
</evidence>
<comment type="caution">
    <text evidence="2">The sequence shown here is derived from an EMBL/GenBank/DDBJ whole genome shotgun (WGS) entry which is preliminary data.</text>
</comment>
<evidence type="ECO:0000313" key="2">
    <source>
        <dbReference type="EMBL" id="GAA5414749.1"/>
    </source>
</evidence>
<dbReference type="EMBL" id="BAABQM010000003">
    <property type="protein sequence ID" value="GAA5414749.1"/>
    <property type="molecule type" value="Genomic_DNA"/>
</dbReference>
<dbReference type="SUPFAM" id="SSF101473">
    <property type="entry name" value="DhaL-like"/>
    <property type="match status" value="1"/>
</dbReference>
<organism evidence="2 3">
    <name type="scientific">Ureaplasma ceti</name>
    <dbReference type="NCBI Taxonomy" id="3119530"/>
    <lineage>
        <taxon>Bacteria</taxon>
        <taxon>Bacillati</taxon>
        <taxon>Mycoplasmatota</taxon>
        <taxon>Mycoplasmoidales</taxon>
        <taxon>Mycoplasmoidaceae</taxon>
        <taxon>Ureaplasma</taxon>
    </lineage>
</organism>
<dbReference type="RefSeq" id="WP_353289910.1">
    <property type="nucleotide sequence ID" value="NZ_BAABQM010000003.1"/>
</dbReference>
<dbReference type="PANTHER" id="PTHR33434:SF4">
    <property type="entry name" value="PHOSPHATASE PROTEIN"/>
    <property type="match status" value="1"/>
</dbReference>
<name>A0ABP9UDD9_9BACT</name>